<feature type="repeat" description="PPR" evidence="2">
    <location>
        <begin position="24"/>
        <end position="58"/>
    </location>
</feature>
<gene>
    <name evidence="3" type="ORF">TSUD_83330</name>
</gene>
<dbReference type="EMBL" id="DF973819">
    <property type="protein sequence ID" value="GAU40654.1"/>
    <property type="molecule type" value="Genomic_DNA"/>
</dbReference>
<dbReference type="GO" id="GO:0003723">
    <property type="term" value="F:RNA binding"/>
    <property type="evidence" value="ECO:0007669"/>
    <property type="project" value="InterPro"/>
</dbReference>
<dbReference type="GO" id="GO:0009451">
    <property type="term" value="P:RNA modification"/>
    <property type="evidence" value="ECO:0007669"/>
    <property type="project" value="InterPro"/>
</dbReference>
<dbReference type="InterPro" id="IPR002885">
    <property type="entry name" value="PPR_rpt"/>
</dbReference>
<name>A0A2Z6N725_TRISU</name>
<dbReference type="PROSITE" id="PS51375">
    <property type="entry name" value="PPR"/>
    <property type="match status" value="3"/>
</dbReference>
<dbReference type="Pfam" id="PF13041">
    <property type="entry name" value="PPR_2"/>
    <property type="match status" value="1"/>
</dbReference>
<feature type="repeat" description="PPR" evidence="2">
    <location>
        <begin position="234"/>
        <end position="268"/>
    </location>
</feature>
<dbReference type="InterPro" id="IPR046960">
    <property type="entry name" value="PPR_At4g14850-like_plant"/>
</dbReference>
<dbReference type="FunFam" id="1.25.40.10:FF:000627">
    <property type="entry name" value="Pentatricopeptide repeat-containing protein"/>
    <property type="match status" value="1"/>
</dbReference>
<dbReference type="FunFam" id="1.25.40.10:FF:000344">
    <property type="entry name" value="Pentatricopeptide repeat-containing protein"/>
    <property type="match status" value="1"/>
</dbReference>
<protein>
    <recommendedName>
        <fullName evidence="5">Pentatricopeptide repeat-containing protein</fullName>
    </recommendedName>
</protein>
<reference evidence="4" key="1">
    <citation type="journal article" date="2017" name="Front. Plant Sci.">
        <title>Climate Clever Clovers: New Paradigm to Reduce the Environmental Footprint of Ruminants by Breeding Low Methanogenic Forages Utilizing Haplotype Variation.</title>
        <authorList>
            <person name="Kaur P."/>
            <person name="Appels R."/>
            <person name="Bayer P.E."/>
            <person name="Keeble-Gagnere G."/>
            <person name="Wang J."/>
            <person name="Hirakawa H."/>
            <person name="Shirasawa K."/>
            <person name="Vercoe P."/>
            <person name="Stefanova K."/>
            <person name="Durmic Z."/>
            <person name="Nichols P."/>
            <person name="Revell C."/>
            <person name="Isobe S.N."/>
            <person name="Edwards D."/>
            <person name="Erskine W."/>
        </authorList>
    </citation>
    <scope>NUCLEOTIDE SEQUENCE [LARGE SCALE GENOMIC DNA]</scope>
    <source>
        <strain evidence="4">cv. Daliak</strain>
    </source>
</reference>
<dbReference type="OrthoDB" id="1358188at2759"/>
<evidence type="ECO:0000313" key="3">
    <source>
        <dbReference type="EMBL" id="GAU40654.1"/>
    </source>
</evidence>
<dbReference type="InterPro" id="IPR011990">
    <property type="entry name" value="TPR-like_helical_dom_sf"/>
</dbReference>
<accession>A0A2Z6N725</accession>
<feature type="repeat" description="PPR" evidence="2">
    <location>
        <begin position="133"/>
        <end position="167"/>
    </location>
</feature>
<keyword evidence="1" id="KW-0677">Repeat</keyword>
<evidence type="ECO:0000256" key="1">
    <source>
        <dbReference type="ARBA" id="ARBA00022737"/>
    </source>
</evidence>
<keyword evidence="4" id="KW-1185">Reference proteome</keyword>
<dbReference type="NCBIfam" id="TIGR00756">
    <property type="entry name" value="PPR"/>
    <property type="match status" value="2"/>
</dbReference>
<dbReference type="Proteomes" id="UP000242715">
    <property type="component" value="Unassembled WGS sequence"/>
</dbReference>
<evidence type="ECO:0008006" key="5">
    <source>
        <dbReference type="Google" id="ProtNLM"/>
    </source>
</evidence>
<organism evidence="3 4">
    <name type="scientific">Trifolium subterraneum</name>
    <name type="common">Subterranean clover</name>
    <dbReference type="NCBI Taxonomy" id="3900"/>
    <lineage>
        <taxon>Eukaryota</taxon>
        <taxon>Viridiplantae</taxon>
        <taxon>Streptophyta</taxon>
        <taxon>Embryophyta</taxon>
        <taxon>Tracheophyta</taxon>
        <taxon>Spermatophyta</taxon>
        <taxon>Magnoliopsida</taxon>
        <taxon>eudicotyledons</taxon>
        <taxon>Gunneridae</taxon>
        <taxon>Pentapetalae</taxon>
        <taxon>rosids</taxon>
        <taxon>fabids</taxon>
        <taxon>Fabales</taxon>
        <taxon>Fabaceae</taxon>
        <taxon>Papilionoideae</taxon>
        <taxon>50 kb inversion clade</taxon>
        <taxon>NPAAA clade</taxon>
        <taxon>Hologalegina</taxon>
        <taxon>IRL clade</taxon>
        <taxon>Trifolieae</taxon>
        <taxon>Trifolium</taxon>
    </lineage>
</organism>
<proteinExistence type="predicted"/>
<evidence type="ECO:0000313" key="4">
    <source>
        <dbReference type="Proteomes" id="UP000242715"/>
    </source>
</evidence>
<dbReference type="PANTHER" id="PTHR24015">
    <property type="entry name" value="OS07G0578800 PROTEIN-RELATED"/>
    <property type="match status" value="1"/>
</dbReference>
<dbReference type="Gene3D" id="1.25.40.10">
    <property type="entry name" value="Tetratricopeptide repeat domain"/>
    <property type="match status" value="3"/>
</dbReference>
<sequence>MYSKCTLIDYAFRVFNYPTHHDKNVFAYNSIIAGFVANGFPHYGFSLYKQMRHLGGSSSSSSSVVPDKFTFPCVIRACGDTGEDFEVKKIHGLLFKLGLELDVFVGSALVNTYLKFGLVVDAHEVFEELPVRDVVLWNSMVNGYAQIGHFEEALGMFGRMVENGVVPCRYTVTGVLSIYSVVGDFDNGRGVHGFVIKMGYDSGVVVSNALIDMYGKCKCASDAWNVFEVMDEKDVFSWNSIISVHQRCGDHWGTLKLFDRMLGNRVQPDLVTVTAVLPACTHLAALMHGREIHGSSTRAWVCPIGLAFANQAYA</sequence>
<dbReference type="AlphaFoldDB" id="A0A2Z6N725"/>
<evidence type="ECO:0000256" key="2">
    <source>
        <dbReference type="PROSITE-ProRule" id="PRU00708"/>
    </source>
</evidence>
<dbReference type="Pfam" id="PF01535">
    <property type="entry name" value="PPR"/>
    <property type="match status" value="3"/>
</dbReference>